<keyword evidence="2" id="KW-0436">Ligase</keyword>
<dbReference type="NCBIfam" id="NF004837">
    <property type="entry name" value="PRK06187.1"/>
    <property type="match status" value="1"/>
</dbReference>
<feature type="domain" description="AMP-dependent synthetase/ligase" evidence="3">
    <location>
        <begin position="8"/>
        <end position="368"/>
    </location>
</feature>
<dbReference type="AlphaFoldDB" id="A0A1M5XKC7"/>
<dbReference type="InterPro" id="IPR045851">
    <property type="entry name" value="AMP-bd_C_sf"/>
</dbReference>
<reference evidence="6" key="1">
    <citation type="submission" date="2016-11" db="EMBL/GenBank/DDBJ databases">
        <authorList>
            <person name="Varghese N."/>
            <person name="Submissions S."/>
        </authorList>
    </citation>
    <scope>NUCLEOTIDE SEQUENCE [LARGE SCALE GENOMIC DNA]</scope>
    <source>
        <strain evidence="6">CGMCC 1.6496</strain>
    </source>
</reference>
<proteinExistence type="inferred from homology"/>
<evidence type="ECO:0000313" key="5">
    <source>
        <dbReference type="EMBL" id="SHH99974.1"/>
    </source>
</evidence>
<dbReference type="SUPFAM" id="SSF56801">
    <property type="entry name" value="Acetyl-CoA synthetase-like"/>
    <property type="match status" value="1"/>
</dbReference>
<dbReference type="EMBL" id="FQXD01000028">
    <property type="protein sequence ID" value="SHH99974.1"/>
    <property type="molecule type" value="Genomic_DNA"/>
</dbReference>
<dbReference type="InterPro" id="IPR020845">
    <property type="entry name" value="AMP-binding_CS"/>
</dbReference>
<dbReference type="PANTHER" id="PTHR43767:SF1">
    <property type="entry name" value="NONRIBOSOMAL PEPTIDE SYNTHASE PES1 (EUROFUNG)-RELATED"/>
    <property type="match status" value="1"/>
</dbReference>
<evidence type="ECO:0000256" key="1">
    <source>
        <dbReference type="ARBA" id="ARBA00006432"/>
    </source>
</evidence>
<dbReference type="Pfam" id="PF00501">
    <property type="entry name" value="AMP-binding"/>
    <property type="match status" value="1"/>
</dbReference>
<dbReference type="OrthoDB" id="9765680at2"/>
<dbReference type="Proteomes" id="UP000184079">
    <property type="component" value="Unassembled WGS sequence"/>
</dbReference>
<evidence type="ECO:0000313" key="6">
    <source>
        <dbReference type="Proteomes" id="UP000184079"/>
    </source>
</evidence>
<evidence type="ECO:0000256" key="2">
    <source>
        <dbReference type="ARBA" id="ARBA00022598"/>
    </source>
</evidence>
<dbReference type="FunFam" id="3.30.300.30:FF:000008">
    <property type="entry name" value="2,3-dihydroxybenzoate-AMP ligase"/>
    <property type="match status" value="1"/>
</dbReference>
<name>A0A1M5XKC7_9BACI</name>
<dbReference type="InterPro" id="IPR042099">
    <property type="entry name" value="ANL_N_sf"/>
</dbReference>
<keyword evidence="6" id="KW-1185">Reference proteome</keyword>
<dbReference type="Gene3D" id="3.40.50.12780">
    <property type="entry name" value="N-terminal domain of ligase-like"/>
    <property type="match status" value="1"/>
</dbReference>
<protein>
    <submittedName>
        <fullName evidence="5">Feruloyl-CoA synthase</fullName>
    </submittedName>
</protein>
<organism evidence="5 6">
    <name type="scientific">Virgibacillus chiguensis</name>
    <dbReference type="NCBI Taxonomy" id="411959"/>
    <lineage>
        <taxon>Bacteria</taxon>
        <taxon>Bacillati</taxon>
        <taxon>Bacillota</taxon>
        <taxon>Bacilli</taxon>
        <taxon>Bacillales</taxon>
        <taxon>Bacillaceae</taxon>
        <taxon>Virgibacillus</taxon>
    </lineage>
</organism>
<dbReference type="RefSeq" id="WP_073013302.1">
    <property type="nucleotide sequence ID" value="NZ_FQXD01000028.1"/>
</dbReference>
<dbReference type="PANTHER" id="PTHR43767">
    <property type="entry name" value="LONG-CHAIN-FATTY-ACID--COA LIGASE"/>
    <property type="match status" value="1"/>
</dbReference>
<comment type="similarity">
    <text evidence="1">Belongs to the ATP-dependent AMP-binding enzyme family.</text>
</comment>
<evidence type="ECO:0000259" key="4">
    <source>
        <dbReference type="Pfam" id="PF13193"/>
    </source>
</evidence>
<dbReference type="CDD" id="cd17631">
    <property type="entry name" value="FACL_FadD13-like"/>
    <property type="match status" value="1"/>
</dbReference>
<dbReference type="Gene3D" id="3.30.300.30">
    <property type="match status" value="1"/>
</dbReference>
<feature type="domain" description="AMP-binding enzyme C-terminal" evidence="4">
    <location>
        <begin position="418"/>
        <end position="493"/>
    </location>
</feature>
<accession>A0A1M5XKC7</accession>
<dbReference type="GO" id="GO:0016878">
    <property type="term" value="F:acid-thiol ligase activity"/>
    <property type="evidence" value="ECO:0007669"/>
    <property type="project" value="UniProtKB-ARBA"/>
</dbReference>
<dbReference type="InterPro" id="IPR025110">
    <property type="entry name" value="AMP-bd_C"/>
</dbReference>
<dbReference type="InterPro" id="IPR000873">
    <property type="entry name" value="AMP-dep_synth/lig_dom"/>
</dbReference>
<gene>
    <name evidence="5" type="ORF">SAMN05421807_12822</name>
</gene>
<dbReference type="InterPro" id="IPR050237">
    <property type="entry name" value="ATP-dep_AMP-bd_enzyme"/>
</dbReference>
<sequence>MNIGSTLARNARQFPDKQAVCFENQTYTYKLLNDEVNKLANGLLTHHVGKGEKIGVLMKNSDQFMIVFYAIMKIGAIAVPINFRLTAGEIKYIVEDADISVLFFDEAYVSLVRQITENNPNIKLCICASDQANENIQTIHDIRVQNVLEPNVEVAESDDAEILYTSGTTGNPKGALFDHHRILYVAFTSAIMMKIDPADKLLHVAPLFHSAQLNLFMITGTLLGSTQVIHQDFHPAQVLQAIEQYKISLFFAVPTMYNFLLQVPNYETYDLSSVKRCGYGAAPMPTALLKKVMHLFNHDQFYNMCGLTEAGPGGVLLLPEEHKTKMGAGGRAMLCTEVKVVNEWGEDAAPYEVGEFIIQSEMVMKEYYKNPEETRRTLRDGWLYTGDLAIIDEDGYITLVDRKKDMIISGGENIYSTEVEQVLSQFPDVLEVAVIGLPDEIWGEKLVAIVVAKEGKSLDVEKLKTFCRQHLASYKVPTAFIKENSIPRNASGKILKYRLREALQTGESSS</sequence>
<dbReference type="Pfam" id="PF13193">
    <property type="entry name" value="AMP-binding_C"/>
    <property type="match status" value="1"/>
</dbReference>
<dbReference type="PROSITE" id="PS00455">
    <property type="entry name" value="AMP_BINDING"/>
    <property type="match status" value="1"/>
</dbReference>
<evidence type="ECO:0000259" key="3">
    <source>
        <dbReference type="Pfam" id="PF00501"/>
    </source>
</evidence>